<dbReference type="EMBL" id="SMFR01000002">
    <property type="protein sequence ID" value="TCJ96633.1"/>
    <property type="molecule type" value="Genomic_DNA"/>
</dbReference>
<evidence type="ECO:0000313" key="2">
    <source>
        <dbReference type="EMBL" id="TCJ96633.1"/>
    </source>
</evidence>
<organism evidence="2 3">
    <name type="scientific">Nocardia alba</name>
    <dbReference type="NCBI Taxonomy" id="225051"/>
    <lineage>
        <taxon>Bacteria</taxon>
        <taxon>Bacillati</taxon>
        <taxon>Actinomycetota</taxon>
        <taxon>Actinomycetes</taxon>
        <taxon>Mycobacteriales</taxon>
        <taxon>Nocardiaceae</taxon>
        <taxon>Nocardia</taxon>
    </lineage>
</organism>
<dbReference type="Proteomes" id="UP000294856">
    <property type="component" value="Unassembled WGS sequence"/>
</dbReference>
<accession>A0A4R1FPU7</accession>
<keyword evidence="3" id="KW-1185">Reference proteome</keyword>
<dbReference type="AlphaFoldDB" id="A0A4R1FPU7"/>
<feature type="transmembrane region" description="Helical" evidence="1">
    <location>
        <begin position="78"/>
        <end position="99"/>
    </location>
</feature>
<name>A0A4R1FPU7_9NOCA</name>
<reference evidence="2 3" key="1">
    <citation type="submission" date="2019-03" db="EMBL/GenBank/DDBJ databases">
        <title>Genomic Encyclopedia of Type Strains, Phase IV (KMG-IV): sequencing the most valuable type-strain genomes for metagenomic binning, comparative biology and taxonomic classification.</title>
        <authorList>
            <person name="Goeker M."/>
        </authorList>
    </citation>
    <scope>NUCLEOTIDE SEQUENCE [LARGE SCALE GENOMIC DNA]</scope>
    <source>
        <strain evidence="2 3">DSM 44684</strain>
    </source>
</reference>
<gene>
    <name evidence="2" type="ORF">DFR71_2664</name>
</gene>
<feature type="transmembrane region" description="Helical" evidence="1">
    <location>
        <begin position="41"/>
        <end position="66"/>
    </location>
</feature>
<comment type="caution">
    <text evidence="2">The sequence shown here is derived from an EMBL/GenBank/DDBJ whole genome shotgun (WGS) entry which is preliminary data.</text>
</comment>
<keyword evidence="1" id="KW-0472">Membrane</keyword>
<keyword evidence="1" id="KW-1133">Transmembrane helix</keyword>
<evidence type="ECO:0000256" key="1">
    <source>
        <dbReference type="SAM" id="Phobius"/>
    </source>
</evidence>
<proteinExistence type="predicted"/>
<evidence type="ECO:0000313" key="3">
    <source>
        <dbReference type="Proteomes" id="UP000294856"/>
    </source>
</evidence>
<protein>
    <submittedName>
        <fullName evidence="2">Uncharacterized protein</fullName>
    </submittedName>
</protein>
<keyword evidence="1" id="KW-0812">Transmembrane</keyword>
<sequence length="110" mass="11889">MVSTRSSRTTGFACEDNMAIDDPFEYLPPAESSAEPGPPAWAAPALLFSLLMLGFDLVALIPLGAWMRDYGIGLVSTIYLLHVLGSTAVAAWTMSLFPLQPDTEPDQRNT</sequence>